<keyword evidence="8 12" id="KW-0406">Ion transport</keyword>
<dbReference type="Pfam" id="PF00895">
    <property type="entry name" value="ATP-synt_8"/>
    <property type="match status" value="1"/>
</dbReference>
<name>S4V0Q9_9NEOB</name>
<gene>
    <name evidence="13" type="primary">ATP8</name>
</gene>
<dbReference type="EMBL" id="JX564890">
    <property type="protein sequence ID" value="AGN71489.1"/>
    <property type="molecule type" value="Genomic_DNA"/>
</dbReference>
<evidence type="ECO:0000313" key="13">
    <source>
        <dbReference type="EMBL" id="AGN71489.1"/>
    </source>
</evidence>
<evidence type="ECO:0000256" key="9">
    <source>
        <dbReference type="ARBA" id="ARBA00023128"/>
    </source>
</evidence>
<keyword evidence="11" id="KW-0066">ATP synthesis</keyword>
<evidence type="ECO:0000256" key="8">
    <source>
        <dbReference type="ARBA" id="ARBA00023065"/>
    </source>
</evidence>
<evidence type="ECO:0000256" key="6">
    <source>
        <dbReference type="ARBA" id="ARBA00022781"/>
    </source>
</evidence>
<comment type="subcellular location">
    <subcellularLocation>
        <location evidence="1 12">Mitochondrion membrane</location>
        <topology evidence="1 12">Single-pass membrane protein</topology>
    </subcellularLocation>
</comment>
<proteinExistence type="inferred from homology"/>
<evidence type="ECO:0000256" key="10">
    <source>
        <dbReference type="ARBA" id="ARBA00023136"/>
    </source>
</evidence>
<dbReference type="GO" id="GO:0015078">
    <property type="term" value="F:proton transmembrane transporter activity"/>
    <property type="evidence" value="ECO:0007669"/>
    <property type="project" value="InterPro"/>
</dbReference>
<keyword evidence="9 12" id="KW-0496">Mitochondrion</keyword>
<organism evidence="13">
    <name type="scientific">Ptychadena mascareniensis</name>
    <name type="common">Masarene ridged frog</name>
    <dbReference type="NCBI Taxonomy" id="88031"/>
    <lineage>
        <taxon>Eukaryota</taxon>
        <taxon>Metazoa</taxon>
        <taxon>Chordata</taxon>
        <taxon>Craniata</taxon>
        <taxon>Vertebrata</taxon>
        <taxon>Euteleostomi</taxon>
        <taxon>Amphibia</taxon>
        <taxon>Batrachia</taxon>
        <taxon>Anura</taxon>
        <taxon>Neobatrachia</taxon>
        <taxon>Ranoidea</taxon>
        <taxon>Ptychadenidae</taxon>
        <taxon>Ptychadena</taxon>
    </lineage>
</organism>
<evidence type="ECO:0000256" key="3">
    <source>
        <dbReference type="ARBA" id="ARBA00022448"/>
    </source>
</evidence>
<evidence type="ECO:0000256" key="11">
    <source>
        <dbReference type="ARBA" id="ARBA00023310"/>
    </source>
</evidence>
<evidence type="ECO:0000256" key="7">
    <source>
        <dbReference type="ARBA" id="ARBA00022989"/>
    </source>
</evidence>
<keyword evidence="10" id="KW-0472">Membrane</keyword>
<evidence type="ECO:0000256" key="12">
    <source>
        <dbReference type="RuleBase" id="RU003661"/>
    </source>
</evidence>
<sequence length="54" mass="6319">MPQLNPNPWLLTFISSWTLIILMAPWKILTHTTPNNPTTKTSSLPDSSWIWLWQ</sequence>
<geneLocation type="mitochondrion" evidence="13"/>
<dbReference type="InterPro" id="IPR001421">
    <property type="entry name" value="ATP8_metazoa"/>
</dbReference>
<evidence type="ECO:0000256" key="4">
    <source>
        <dbReference type="ARBA" id="ARBA00022547"/>
    </source>
</evidence>
<reference evidence="13" key="1">
    <citation type="journal article" date="2013" name="Mol. Biol. Evol.">
        <title>Efficient Sequencing of Anuran mtDNAs and a Mitogenomic Exploration of the Phylogeny and Evolution of Frogs.</title>
        <authorList>
            <person name="Zhang P."/>
            <person name="Liang D."/>
            <person name="Mao R.L."/>
            <person name="Hillis D.M."/>
            <person name="Wake D.B."/>
            <person name="Cannatella D.C."/>
        </authorList>
    </citation>
    <scope>NUCLEOTIDE SEQUENCE</scope>
</reference>
<dbReference type="GO" id="GO:0015986">
    <property type="term" value="P:proton motive force-driven ATP synthesis"/>
    <property type="evidence" value="ECO:0007669"/>
    <property type="project" value="InterPro"/>
</dbReference>
<keyword evidence="3 12" id="KW-0813">Transport</keyword>
<evidence type="ECO:0000256" key="2">
    <source>
        <dbReference type="ARBA" id="ARBA00008892"/>
    </source>
</evidence>
<keyword evidence="6 12" id="KW-0375">Hydrogen ion transport</keyword>
<keyword evidence="5 12" id="KW-0812">Transmembrane</keyword>
<dbReference type="GO" id="GO:0031966">
    <property type="term" value="C:mitochondrial membrane"/>
    <property type="evidence" value="ECO:0007669"/>
    <property type="project" value="UniProtKB-SubCell"/>
</dbReference>
<dbReference type="GO" id="GO:0045259">
    <property type="term" value="C:proton-transporting ATP synthase complex"/>
    <property type="evidence" value="ECO:0007669"/>
    <property type="project" value="UniProtKB-KW"/>
</dbReference>
<evidence type="ECO:0000256" key="1">
    <source>
        <dbReference type="ARBA" id="ARBA00004304"/>
    </source>
</evidence>
<protein>
    <recommendedName>
        <fullName evidence="12">ATP synthase complex subunit 8</fullName>
    </recommendedName>
</protein>
<keyword evidence="7" id="KW-1133">Transmembrane helix</keyword>
<accession>S4V0Q9</accession>
<comment type="similarity">
    <text evidence="2 12">Belongs to the ATPase protein 8 family.</text>
</comment>
<dbReference type="AlphaFoldDB" id="S4V0Q9"/>
<evidence type="ECO:0000256" key="5">
    <source>
        <dbReference type="ARBA" id="ARBA00022692"/>
    </source>
</evidence>
<keyword evidence="4 12" id="KW-0138">CF(0)</keyword>